<keyword evidence="4" id="KW-0677">Repeat</keyword>
<dbReference type="PANTHER" id="PTHR48060">
    <property type="entry name" value="DNA DAMAGE-REPAIR/TOLERATION PROTEIN DRT100"/>
    <property type="match status" value="1"/>
</dbReference>
<dbReference type="EMBL" id="JAMFTS010000003">
    <property type="protein sequence ID" value="KAJ4777518.1"/>
    <property type="molecule type" value="Genomic_DNA"/>
</dbReference>
<feature type="signal peptide" evidence="6">
    <location>
        <begin position="1"/>
        <end position="16"/>
    </location>
</feature>
<dbReference type="Gene3D" id="3.80.10.10">
    <property type="entry name" value="Ribonuclease Inhibitor"/>
    <property type="match status" value="1"/>
</dbReference>
<dbReference type="GO" id="GO:0016301">
    <property type="term" value="F:kinase activity"/>
    <property type="evidence" value="ECO:0007669"/>
    <property type="project" value="UniProtKB-KW"/>
</dbReference>
<sequence>MSFLLLILLALVVATSEETEAEALLKWKSSLYQPGSLASWAIRNGTSPCSWYGISCDQAGNVVQISLQSSSINGTLNSLNFSSFHNLISLNLSDNILQGSIPSGISNLSKLNSLDLGTNSFGNFVPP</sequence>
<reference evidence="8" key="1">
    <citation type="submission" date="2022-08" db="EMBL/GenBank/DDBJ databases">
        <authorList>
            <person name="Marques A."/>
        </authorList>
    </citation>
    <scope>NUCLEOTIDE SEQUENCE</scope>
    <source>
        <strain evidence="8">RhyPub2mFocal</strain>
        <tissue evidence="8">Leaves</tissue>
    </source>
</reference>
<evidence type="ECO:0000256" key="1">
    <source>
        <dbReference type="ARBA" id="ARBA00004370"/>
    </source>
</evidence>
<proteinExistence type="predicted"/>
<comment type="subcellular location">
    <subcellularLocation>
        <location evidence="1">Membrane</location>
    </subcellularLocation>
</comment>
<dbReference type="InterPro" id="IPR053211">
    <property type="entry name" value="DNA_repair-toleration"/>
</dbReference>
<feature type="domain" description="Leucine-rich repeat-containing N-terminal plant-type" evidence="7">
    <location>
        <begin position="19"/>
        <end position="57"/>
    </location>
</feature>
<dbReference type="GO" id="GO:0016020">
    <property type="term" value="C:membrane"/>
    <property type="evidence" value="ECO:0007669"/>
    <property type="project" value="UniProtKB-SubCell"/>
</dbReference>
<keyword evidence="8" id="KW-0808">Transferase</keyword>
<evidence type="ECO:0000256" key="3">
    <source>
        <dbReference type="ARBA" id="ARBA00022729"/>
    </source>
</evidence>
<evidence type="ECO:0000259" key="7">
    <source>
        <dbReference type="Pfam" id="PF08263"/>
    </source>
</evidence>
<evidence type="ECO:0000313" key="9">
    <source>
        <dbReference type="Proteomes" id="UP001140206"/>
    </source>
</evidence>
<dbReference type="InterPro" id="IPR032675">
    <property type="entry name" value="LRR_dom_sf"/>
</dbReference>
<dbReference type="FunFam" id="3.80.10.10:FF:000400">
    <property type="entry name" value="Nuclear pore complex protein NUP107"/>
    <property type="match status" value="1"/>
</dbReference>
<evidence type="ECO:0000256" key="6">
    <source>
        <dbReference type="SAM" id="SignalP"/>
    </source>
</evidence>
<evidence type="ECO:0000256" key="2">
    <source>
        <dbReference type="ARBA" id="ARBA00022614"/>
    </source>
</evidence>
<accession>A0AAV8EGF1</accession>
<keyword evidence="9" id="KW-1185">Reference proteome</keyword>
<keyword evidence="8" id="KW-0418">Kinase</keyword>
<organism evidence="8 9">
    <name type="scientific">Rhynchospora pubera</name>
    <dbReference type="NCBI Taxonomy" id="906938"/>
    <lineage>
        <taxon>Eukaryota</taxon>
        <taxon>Viridiplantae</taxon>
        <taxon>Streptophyta</taxon>
        <taxon>Embryophyta</taxon>
        <taxon>Tracheophyta</taxon>
        <taxon>Spermatophyta</taxon>
        <taxon>Magnoliopsida</taxon>
        <taxon>Liliopsida</taxon>
        <taxon>Poales</taxon>
        <taxon>Cyperaceae</taxon>
        <taxon>Cyperoideae</taxon>
        <taxon>Rhynchosporeae</taxon>
        <taxon>Rhynchospora</taxon>
    </lineage>
</organism>
<evidence type="ECO:0000256" key="4">
    <source>
        <dbReference type="ARBA" id="ARBA00022737"/>
    </source>
</evidence>
<keyword evidence="8" id="KW-0675">Receptor</keyword>
<gene>
    <name evidence="8" type="ORF">LUZ62_061775</name>
</gene>
<dbReference type="Proteomes" id="UP001140206">
    <property type="component" value="Chromosome 3"/>
</dbReference>
<feature type="chain" id="PRO_5043451404" evidence="6">
    <location>
        <begin position="17"/>
        <end position="127"/>
    </location>
</feature>
<comment type="caution">
    <text evidence="8">The sequence shown here is derived from an EMBL/GenBank/DDBJ whole genome shotgun (WGS) entry which is preliminary data.</text>
</comment>
<dbReference type="InterPro" id="IPR013210">
    <property type="entry name" value="LRR_N_plant-typ"/>
</dbReference>
<dbReference type="Pfam" id="PF08263">
    <property type="entry name" value="LRRNT_2"/>
    <property type="match status" value="1"/>
</dbReference>
<dbReference type="SUPFAM" id="SSF52058">
    <property type="entry name" value="L domain-like"/>
    <property type="match status" value="1"/>
</dbReference>
<name>A0AAV8EGF1_9POAL</name>
<keyword evidence="2" id="KW-0433">Leucine-rich repeat</keyword>
<keyword evidence="3 6" id="KW-0732">Signal</keyword>
<evidence type="ECO:0000256" key="5">
    <source>
        <dbReference type="ARBA" id="ARBA00023136"/>
    </source>
</evidence>
<keyword evidence="5" id="KW-0472">Membrane</keyword>
<evidence type="ECO:0000313" key="8">
    <source>
        <dbReference type="EMBL" id="KAJ4777518.1"/>
    </source>
</evidence>
<dbReference type="AlphaFoldDB" id="A0AAV8EGF1"/>
<dbReference type="PANTHER" id="PTHR48060:SF24">
    <property type="entry name" value="NON-SPECIFIC SERINE_THREONINE PROTEIN KINASE"/>
    <property type="match status" value="1"/>
</dbReference>
<protein>
    <submittedName>
        <fullName evidence="8">Leucine-rich receptor-like protein kinase family protein</fullName>
    </submittedName>
</protein>